<evidence type="ECO:0000313" key="2">
    <source>
        <dbReference type="EMBL" id="KJA18964.1"/>
    </source>
</evidence>
<name>A0A0D2NJ95_HYPSF</name>
<evidence type="ECO:0000313" key="3">
    <source>
        <dbReference type="Proteomes" id="UP000054270"/>
    </source>
</evidence>
<proteinExistence type="predicted"/>
<organism evidence="2 3">
    <name type="scientific">Hypholoma sublateritium (strain FD-334 SS-4)</name>
    <dbReference type="NCBI Taxonomy" id="945553"/>
    <lineage>
        <taxon>Eukaryota</taxon>
        <taxon>Fungi</taxon>
        <taxon>Dikarya</taxon>
        <taxon>Basidiomycota</taxon>
        <taxon>Agaricomycotina</taxon>
        <taxon>Agaricomycetes</taxon>
        <taxon>Agaricomycetidae</taxon>
        <taxon>Agaricales</taxon>
        <taxon>Agaricineae</taxon>
        <taxon>Strophariaceae</taxon>
        <taxon>Hypholoma</taxon>
    </lineage>
</organism>
<protein>
    <submittedName>
        <fullName evidence="2">Uncharacterized protein</fullName>
    </submittedName>
</protein>
<reference evidence="3" key="1">
    <citation type="submission" date="2014-04" db="EMBL/GenBank/DDBJ databases">
        <title>Evolutionary Origins and Diversification of the Mycorrhizal Mutualists.</title>
        <authorList>
            <consortium name="DOE Joint Genome Institute"/>
            <consortium name="Mycorrhizal Genomics Consortium"/>
            <person name="Kohler A."/>
            <person name="Kuo A."/>
            <person name="Nagy L.G."/>
            <person name="Floudas D."/>
            <person name="Copeland A."/>
            <person name="Barry K.W."/>
            <person name="Cichocki N."/>
            <person name="Veneault-Fourrey C."/>
            <person name="LaButti K."/>
            <person name="Lindquist E.A."/>
            <person name="Lipzen A."/>
            <person name="Lundell T."/>
            <person name="Morin E."/>
            <person name="Murat C."/>
            <person name="Riley R."/>
            <person name="Ohm R."/>
            <person name="Sun H."/>
            <person name="Tunlid A."/>
            <person name="Henrissat B."/>
            <person name="Grigoriev I.V."/>
            <person name="Hibbett D.S."/>
            <person name="Martin F."/>
        </authorList>
    </citation>
    <scope>NUCLEOTIDE SEQUENCE [LARGE SCALE GENOMIC DNA]</scope>
    <source>
        <strain evidence="3">FD-334 SS-4</strain>
    </source>
</reference>
<gene>
    <name evidence="2" type="ORF">HYPSUDRAFT_44651</name>
</gene>
<evidence type="ECO:0000256" key="1">
    <source>
        <dbReference type="SAM" id="SignalP"/>
    </source>
</evidence>
<feature type="non-terminal residue" evidence="2">
    <location>
        <position position="53"/>
    </location>
</feature>
<dbReference type="EMBL" id="KN817582">
    <property type="protein sequence ID" value="KJA18964.1"/>
    <property type="molecule type" value="Genomic_DNA"/>
</dbReference>
<dbReference type="Proteomes" id="UP000054270">
    <property type="component" value="Unassembled WGS sequence"/>
</dbReference>
<feature type="chain" id="PRO_5002259743" evidence="1">
    <location>
        <begin position="25"/>
        <end position="53"/>
    </location>
</feature>
<dbReference type="AlphaFoldDB" id="A0A0D2NJ95"/>
<keyword evidence="1" id="KW-0732">Signal</keyword>
<accession>A0A0D2NJ95</accession>
<feature type="signal peptide" evidence="1">
    <location>
        <begin position="1"/>
        <end position="24"/>
    </location>
</feature>
<sequence>MFLQLKAWVAFALTSALLANTVIAIPIEAPVSPKGKRTAPCDFSTRVGETLPL</sequence>
<keyword evidence="3" id="KW-1185">Reference proteome</keyword>